<accession>A0A655EZW9</accession>
<dbReference type="EMBL" id="CGCX01001066">
    <property type="protein sequence ID" value="CFR88048.1"/>
    <property type="molecule type" value="Genomic_DNA"/>
</dbReference>
<dbReference type="Gene3D" id="1.10.8.870">
    <property type="entry name" value="Alpha-glycerophosphate oxidase, cap domain"/>
    <property type="match status" value="1"/>
</dbReference>
<dbReference type="Proteomes" id="UP000039217">
    <property type="component" value="Unassembled WGS sequence"/>
</dbReference>
<sequence>MRISIEYPHRGVDCAREVAEVVAPVLGWTAADIDREVANYMARVEAEVLSQAQPDDVSADMLRASAPEARAEILEPVPLD</sequence>
<evidence type="ECO:0000313" key="3">
    <source>
        <dbReference type="Proteomes" id="UP000039217"/>
    </source>
</evidence>
<dbReference type="GO" id="GO:0004368">
    <property type="term" value="F:glycerol-3-phosphate dehydrogenase (quinone) activity"/>
    <property type="evidence" value="ECO:0007669"/>
    <property type="project" value="UniProtKB-EC"/>
</dbReference>
<evidence type="ECO:0000313" key="4">
    <source>
        <dbReference type="Proteomes" id="UP000046680"/>
    </source>
</evidence>
<dbReference type="AlphaFoldDB" id="A0A655EZW9"/>
<name>A0A655EZW9_MYCTX</name>
<dbReference type="EC" id="1.1.5.3" evidence="2"/>
<evidence type="ECO:0000313" key="2">
    <source>
        <dbReference type="EMBL" id="CNV41991.1"/>
    </source>
</evidence>
<dbReference type="EMBL" id="CQQC01000798">
    <property type="protein sequence ID" value="CNV41991.1"/>
    <property type="molecule type" value="Genomic_DNA"/>
</dbReference>
<organism evidence="2 3">
    <name type="scientific">Mycobacterium tuberculosis</name>
    <dbReference type="NCBI Taxonomy" id="1773"/>
    <lineage>
        <taxon>Bacteria</taxon>
        <taxon>Bacillati</taxon>
        <taxon>Actinomycetota</taxon>
        <taxon>Actinomycetes</taxon>
        <taxon>Mycobacteriales</taxon>
        <taxon>Mycobacteriaceae</taxon>
        <taxon>Mycobacterium</taxon>
        <taxon>Mycobacterium tuberculosis complex</taxon>
    </lineage>
</organism>
<keyword evidence="2" id="KW-0560">Oxidoreductase</keyword>
<reference evidence="3 4" key="1">
    <citation type="submission" date="2015-03" db="EMBL/GenBank/DDBJ databases">
        <authorList>
            <consortium name="Pathogen Informatics"/>
        </authorList>
    </citation>
    <scope>NUCLEOTIDE SEQUENCE [LARGE SCALE GENOMIC DNA]</scope>
    <source>
        <strain evidence="1 4">C09601061</strain>
        <strain evidence="2 3">D00501624</strain>
    </source>
</reference>
<gene>
    <name evidence="1" type="ORF">ERS007657_02646</name>
    <name evidence="2" type="ORF">ERS007661_02331</name>
</gene>
<dbReference type="InterPro" id="IPR038299">
    <property type="entry name" value="DAO_C_sf"/>
</dbReference>
<protein>
    <submittedName>
        <fullName evidence="2">Glycerol-3-phosphate dehydrogenase 2</fullName>
        <ecNumber evidence="2">1.1.5.3</ecNumber>
    </submittedName>
</protein>
<proteinExistence type="predicted"/>
<evidence type="ECO:0000313" key="1">
    <source>
        <dbReference type="EMBL" id="CFR88048.1"/>
    </source>
</evidence>
<dbReference type="Proteomes" id="UP000046680">
    <property type="component" value="Unassembled WGS sequence"/>
</dbReference>